<evidence type="ECO:0000313" key="2">
    <source>
        <dbReference type="Proteomes" id="UP000192582"/>
    </source>
</evidence>
<sequence>MRISLAGLGQKEVRTLTDTLRCVLPGTPARPAGRRNPTRWGDGAALPPVITLPPYRTELIRYERPVRLDELHVQDQAPALALSP</sequence>
<reference evidence="1 2" key="1">
    <citation type="submission" date="2017-04" db="EMBL/GenBank/DDBJ databases">
        <authorList>
            <person name="Afonso C.L."/>
            <person name="Miller P.J."/>
            <person name="Scott M.A."/>
            <person name="Spackman E."/>
            <person name="Goraichik I."/>
            <person name="Dimitrov K.M."/>
            <person name="Suarez D.L."/>
            <person name="Swayne D.E."/>
        </authorList>
    </citation>
    <scope>NUCLEOTIDE SEQUENCE [LARGE SCALE GENOMIC DNA]</scope>
    <source>
        <strain evidence="1 2">KR-140</strain>
    </source>
</reference>
<dbReference type="Proteomes" id="UP000192582">
    <property type="component" value="Unassembled WGS sequence"/>
</dbReference>
<accession>A0A1W1UNQ1</accession>
<dbReference type="AlphaFoldDB" id="A0A1W1UNQ1"/>
<protein>
    <submittedName>
        <fullName evidence="1">Uncharacterized protein</fullName>
    </submittedName>
</protein>
<organism evidence="1 2">
    <name type="scientific">Deinococcus hopiensis KR-140</name>
    <dbReference type="NCBI Taxonomy" id="695939"/>
    <lineage>
        <taxon>Bacteria</taxon>
        <taxon>Thermotogati</taxon>
        <taxon>Deinococcota</taxon>
        <taxon>Deinococci</taxon>
        <taxon>Deinococcales</taxon>
        <taxon>Deinococcaceae</taxon>
        <taxon>Deinococcus</taxon>
    </lineage>
</organism>
<proteinExistence type="predicted"/>
<keyword evidence="2" id="KW-1185">Reference proteome</keyword>
<evidence type="ECO:0000313" key="1">
    <source>
        <dbReference type="EMBL" id="SMB82732.1"/>
    </source>
</evidence>
<gene>
    <name evidence="1" type="ORF">SAMN00790413_04124</name>
</gene>
<name>A0A1W1UNQ1_9DEIO</name>
<dbReference type="EMBL" id="FWWU01000006">
    <property type="protein sequence ID" value="SMB82732.1"/>
    <property type="molecule type" value="Genomic_DNA"/>
</dbReference>